<comment type="caution">
    <text evidence="8">The sequence shown here is derived from an EMBL/GenBank/DDBJ whole genome shotgun (WGS) entry which is preliminary data.</text>
</comment>
<gene>
    <name evidence="8" type="ORF">VP01_1329g4</name>
</gene>
<evidence type="ECO:0000256" key="6">
    <source>
        <dbReference type="SAM" id="Phobius"/>
    </source>
</evidence>
<dbReference type="GO" id="GO:0005737">
    <property type="term" value="C:cytoplasm"/>
    <property type="evidence" value="ECO:0007669"/>
    <property type="project" value="TreeGrafter"/>
</dbReference>
<feature type="transmembrane region" description="Helical" evidence="6">
    <location>
        <begin position="372"/>
        <end position="395"/>
    </location>
</feature>
<evidence type="ECO:0000313" key="9">
    <source>
        <dbReference type="Proteomes" id="UP000037035"/>
    </source>
</evidence>
<evidence type="ECO:0000256" key="4">
    <source>
        <dbReference type="PROSITE-ProRule" id="PRU00175"/>
    </source>
</evidence>
<dbReference type="InterPro" id="IPR013083">
    <property type="entry name" value="Znf_RING/FYVE/PHD"/>
</dbReference>
<dbReference type="OrthoDB" id="8062037at2759"/>
<keyword evidence="2 4" id="KW-0863">Zinc-finger</keyword>
<keyword evidence="9" id="KW-1185">Reference proteome</keyword>
<dbReference type="PROSITE" id="PS50089">
    <property type="entry name" value="ZF_RING_2"/>
    <property type="match status" value="1"/>
</dbReference>
<evidence type="ECO:0000256" key="2">
    <source>
        <dbReference type="ARBA" id="ARBA00022771"/>
    </source>
</evidence>
<keyword evidence="6" id="KW-1133">Transmembrane helix</keyword>
<feature type="compositionally biased region" description="Polar residues" evidence="5">
    <location>
        <begin position="217"/>
        <end position="226"/>
    </location>
</feature>
<keyword evidence="6" id="KW-0472">Membrane</keyword>
<reference evidence="8 9" key="1">
    <citation type="submission" date="2015-08" db="EMBL/GenBank/DDBJ databases">
        <title>Next Generation Sequencing and Analysis of the Genome of Puccinia sorghi L Schw, the Causal Agent of Maize Common Rust.</title>
        <authorList>
            <person name="Rochi L."/>
            <person name="Burguener G."/>
            <person name="Darino M."/>
            <person name="Turjanski A."/>
            <person name="Kreff E."/>
            <person name="Dieguez M.J."/>
            <person name="Sacco F."/>
        </authorList>
    </citation>
    <scope>NUCLEOTIDE SEQUENCE [LARGE SCALE GENOMIC DNA]</scope>
    <source>
        <strain evidence="8 9">RO10H11247</strain>
    </source>
</reference>
<protein>
    <recommendedName>
        <fullName evidence="7">RING-type domain-containing protein</fullName>
    </recommendedName>
</protein>
<dbReference type="STRING" id="27349.A0A0L6VN17"/>
<evidence type="ECO:0000256" key="5">
    <source>
        <dbReference type="SAM" id="MobiDB-lite"/>
    </source>
</evidence>
<dbReference type="PANTHER" id="PTHR15710:SF243">
    <property type="entry name" value="E3 UBIQUITIN-PROTEIN LIGASE PRAJA-2 ISOFORM X1"/>
    <property type="match status" value="1"/>
</dbReference>
<organism evidence="8 9">
    <name type="scientific">Puccinia sorghi</name>
    <dbReference type="NCBI Taxonomy" id="27349"/>
    <lineage>
        <taxon>Eukaryota</taxon>
        <taxon>Fungi</taxon>
        <taxon>Dikarya</taxon>
        <taxon>Basidiomycota</taxon>
        <taxon>Pucciniomycotina</taxon>
        <taxon>Pucciniomycetes</taxon>
        <taxon>Pucciniales</taxon>
        <taxon>Pucciniaceae</taxon>
        <taxon>Puccinia</taxon>
    </lineage>
</organism>
<name>A0A0L6VN17_9BASI</name>
<dbReference type="InterPro" id="IPR001841">
    <property type="entry name" value="Znf_RING"/>
</dbReference>
<dbReference type="GO" id="GO:0008270">
    <property type="term" value="F:zinc ion binding"/>
    <property type="evidence" value="ECO:0007669"/>
    <property type="project" value="UniProtKB-KW"/>
</dbReference>
<evidence type="ECO:0000256" key="3">
    <source>
        <dbReference type="ARBA" id="ARBA00022833"/>
    </source>
</evidence>
<keyword evidence="6" id="KW-0812">Transmembrane</keyword>
<dbReference type="GO" id="GO:0061630">
    <property type="term" value="F:ubiquitin protein ligase activity"/>
    <property type="evidence" value="ECO:0007669"/>
    <property type="project" value="TreeGrafter"/>
</dbReference>
<keyword evidence="3" id="KW-0862">Zinc</keyword>
<dbReference type="VEuPathDB" id="FungiDB:VP01_1329g4"/>
<keyword evidence="1" id="KW-0479">Metal-binding</keyword>
<feature type="domain" description="RING-type" evidence="7">
    <location>
        <begin position="291"/>
        <end position="339"/>
    </location>
</feature>
<evidence type="ECO:0000256" key="1">
    <source>
        <dbReference type="ARBA" id="ARBA00022723"/>
    </source>
</evidence>
<dbReference type="PANTHER" id="PTHR15710">
    <property type="entry name" value="E3 UBIQUITIN-PROTEIN LIGASE PRAJA"/>
    <property type="match status" value="1"/>
</dbReference>
<proteinExistence type="predicted"/>
<dbReference type="SMART" id="SM00184">
    <property type="entry name" value="RING"/>
    <property type="match status" value="1"/>
</dbReference>
<sequence>MYVRTTNQLNERNTCFCRSRVFIHLGSFFSALNQHLVYRNLTATTVPLDVATWQQSSRTPVPSRNESVCDFVLVARDVVIQLRSSAPPLASVCSVLLVPSGMRCIHYRRPAQTCAAEASVGKFRETIRKTCRCAEYAPPANDAALNMDCHPVLRPKLTALIYHDQLIDLSLGMEFPDALPRMDVAPNVRTSVQSEWRSPNPMQPASADTSSIHISAQTLPQTNPPGHSNEESADSVTGFENTQANLDLHTTSGLEEKSYFYRGSRDDLALNEGDGRMKSGSYPHDEEEDQCAICHETGPGPAGTTDLHTITSCGHRFHTTCIIPWLRQTRHKQYCPLCRVVIDDMALRATIRHQKQPYRAPEQITRPKVEHYVLITFLFHFILSPVVLPFAPMCLNPIRLTAKKTYSTACS</sequence>
<dbReference type="EMBL" id="LAVV01003665">
    <property type="protein sequence ID" value="KNZ61967.1"/>
    <property type="molecule type" value="Genomic_DNA"/>
</dbReference>
<accession>A0A0L6VN17</accession>
<dbReference type="Pfam" id="PF13639">
    <property type="entry name" value="zf-RING_2"/>
    <property type="match status" value="1"/>
</dbReference>
<dbReference type="AlphaFoldDB" id="A0A0L6VN17"/>
<dbReference type="GO" id="GO:0016567">
    <property type="term" value="P:protein ubiquitination"/>
    <property type="evidence" value="ECO:0007669"/>
    <property type="project" value="TreeGrafter"/>
</dbReference>
<dbReference type="SUPFAM" id="SSF57850">
    <property type="entry name" value="RING/U-box"/>
    <property type="match status" value="1"/>
</dbReference>
<feature type="region of interest" description="Disordered" evidence="5">
    <location>
        <begin position="217"/>
        <end position="236"/>
    </location>
</feature>
<evidence type="ECO:0000259" key="7">
    <source>
        <dbReference type="PROSITE" id="PS50089"/>
    </source>
</evidence>
<dbReference type="Gene3D" id="3.30.40.10">
    <property type="entry name" value="Zinc/RING finger domain, C3HC4 (zinc finger)"/>
    <property type="match status" value="1"/>
</dbReference>
<dbReference type="Proteomes" id="UP000037035">
    <property type="component" value="Unassembled WGS sequence"/>
</dbReference>
<evidence type="ECO:0000313" key="8">
    <source>
        <dbReference type="EMBL" id="KNZ61967.1"/>
    </source>
</evidence>